<comment type="caution">
    <text evidence="8">The sequence shown here is derived from an EMBL/GenBank/DDBJ whole genome shotgun (WGS) entry which is preliminary data.</text>
</comment>
<feature type="transmembrane region" description="Helical" evidence="6">
    <location>
        <begin position="196"/>
        <end position="222"/>
    </location>
</feature>
<keyword evidence="9" id="KW-1185">Reference proteome</keyword>
<dbReference type="Pfam" id="PF00520">
    <property type="entry name" value="Ion_trans"/>
    <property type="match status" value="1"/>
</dbReference>
<keyword evidence="3" id="KW-0106">Calcium</keyword>
<organism evidence="8 9">
    <name type="scientific">Symbiodinium natans</name>
    <dbReference type="NCBI Taxonomy" id="878477"/>
    <lineage>
        <taxon>Eukaryota</taxon>
        <taxon>Sar</taxon>
        <taxon>Alveolata</taxon>
        <taxon>Dinophyceae</taxon>
        <taxon>Suessiales</taxon>
        <taxon>Symbiodiniaceae</taxon>
        <taxon>Symbiodinium</taxon>
    </lineage>
</organism>
<keyword evidence="4 6" id="KW-1133">Transmembrane helix</keyword>
<evidence type="ECO:0000256" key="1">
    <source>
        <dbReference type="ARBA" id="ARBA00004141"/>
    </source>
</evidence>
<dbReference type="SUPFAM" id="SSF81324">
    <property type="entry name" value="Voltage-gated potassium channels"/>
    <property type="match status" value="1"/>
</dbReference>
<dbReference type="PROSITE" id="PS50222">
    <property type="entry name" value="EF_HAND_2"/>
    <property type="match status" value="1"/>
</dbReference>
<feature type="domain" description="EF-hand" evidence="7">
    <location>
        <begin position="322"/>
        <end position="357"/>
    </location>
</feature>
<evidence type="ECO:0000256" key="5">
    <source>
        <dbReference type="ARBA" id="ARBA00023136"/>
    </source>
</evidence>
<dbReference type="GO" id="GO:0001518">
    <property type="term" value="C:voltage-gated sodium channel complex"/>
    <property type="evidence" value="ECO:0007669"/>
    <property type="project" value="TreeGrafter"/>
</dbReference>
<feature type="transmembrane region" description="Helical" evidence="6">
    <location>
        <begin position="119"/>
        <end position="139"/>
    </location>
</feature>
<accession>A0A812K0W5</accession>
<name>A0A812K0W5_9DINO</name>
<dbReference type="InterPro" id="IPR018247">
    <property type="entry name" value="EF_Hand_1_Ca_BS"/>
</dbReference>
<dbReference type="Pfam" id="PF00036">
    <property type="entry name" value="EF-hand_1"/>
    <property type="match status" value="1"/>
</dbReference>
<evidence type="ECO:0000313" key="9">
    <source>
        <dbReference type="Proteomes" id="UP000604046"/>
    </source>
</evidence>
<evidence type="ECO:0000256" key="3">
    <source>
        <dbReference type="ARBA" id="ARBA00022837"/>
    </source>
</evidence>
<dbReference type="PANTHER" id="PTHR10037:SF62">
    <property type="entry name" value="SODIUM CHANNEL PROTEIN 60E"/>
    <property type="match status" value="1"/>
</dbReference>
<feature type="transmembrane region" description="Helical" evidence="6">
    <location>
        <begin position="243"/>
        <end position="262"/>
    </location>
</feature>
<dbReference type="InterPro" id="IPR027359">
    <property type="entry name" value="Volt_channel_dom_sf"/>
</dbReference>
<dbReference type="GO" id="GO:0005509">
    <property type="term" value="F:calcium ion binding"/>
    <property type="evidence" value="ECO:0007669"/>
    <property type="project" value="InterPro"/>
</dbReference>
<keyword evidence="2 6" id="KW-0812">Transmembrane</keyword>
<evidence type="ECO:0000256" key="6">
    <source>
        <dbReference type="SAM" id="Phobius"/>
    </source>
</evidence>
<dbReference type="EMBL" id="CAJNDS010000558">
    <property type="protein sequence ID" value="CAE7218374.1"/>
    <property type="molecule type" value="Genomic_DNA"/>
</dbReference>
<dbReference type="Gene3D" id="1.20.120.350">
    <property type="entry name" value="Voltage-gated potassium channels. Chain C"/>
    <property type="match status" value="1"/>
</dbReference>
<evidence type="ECO:0000313" key="8">
    <source>
        <dbReference type="EMBL" id="CAE7218374.1"/>
    </source>
</evidence>
<evidence type="ECO:0000256" key="4">
    <source>
        <dbReference type="ARBA" id="ARBA00022989"/>
    </source>
</evidence>
<protein>
    <submittedName>
        <fullName evidence="8">Scn10a protein</fullName>
    </submittedName>
</protein>
<dbReference type="SMART" id="SM00054">
    <property type="entry name" value="EFh"/>
    <property type="match status" value="2"/>
</dbReference>
<proteinExistence type="predicted"/>
<dbReference type="PROSITE" id="PS00018">
    <property type="entry name" value="EF_HAND_1"/>
    <property type="match status" value="1"/>
</dbReference>
<dbReference type="SUPFAM" id="SSF47473">
    <property type="entry name" value="EF-hand"/>
    <property type="match status" value="1"/>
</dbReference>
<dbReference type="CDD" id="cd00051">
    <property type="entry name" value="EFh"/>
    <property type="match status" value="1"/>
</dbReference>
<dbReference type="OrthoDB" id="2984333at2759"/>
<dbReference type="Gene3D" id="1.10.287.70">
    <property type="match status" value="1"/>
</dbReference>
<dbReference type="AlphaFoldDB" id="A0A812K0W5"/>
<dbReference type="InterPro" id="IPR002048">
    <property type="entry name" value="EF_hand_dom"/>
</dbReference>
<dbReference type="InterPro" id="IPR043203">
    <property type="entry name" value="VGCC_Ca_Na"/>
</dbReference>
<feature type="transmembrane region" description="Helical" evidence="6">
    <location>
        <begin position="274"/>
        <end position="299"/>
    </location>
</feature>
<gene>
    <name evidence="8" type="primary">Scn10a</name>
    <name evidence="8" type="ORF">SNAT2548_LOCUS7850</name>
</gene>
<sequence>MSLEERKRCARAGAGKKVDVTPKRTVKERLRSFVADGPLDLVAGAVVLINAAFLIIEHQNRGEVAEKVLFSYPVSPEDVDRPRLFEIMEYVFLAFYVCETLLRMVVLRTMWYYTAEGGIMWGNFFDALIVAFGVSDVLIQKVMLPQEGQTHFGAVLLRLLKVMKVAKTMRLIRVMQLFSQLRSMVDTFLASLSSLFWSMVMLLVCMMIAALVLCESCVPYIVDPTADIEMSTREWLLIRYGSFTRAMYTMFEITFSGGWPGLIRPLVDEVSVLFAIPCLIYVVAIVFAALRLITALFALRQRQVLNSDAAAAVLERMERASELQGKLLEVFAHADVDGDGYLTLQEFEALLQQSEILHYLSVLELDIRDARVLFHILADGDETLSVEEFCGGIAKVRGNAKSVDIVQLMHETGKLRKECRAMLEAFGAQVLS</sequence>
<dbReference type="PANTHER" id="PTHR10037">
    <property type="entry name" value="VOLTAGE-GATED CATION CHANNEL CALCIUM AND SODIUM"/>
    <property type="match status" value="1"/>
</dbReference>
<comment type="subcellular location">
    <subcellularLocation>
        <location evidence="1">Membrane</location>
        <topology evidence="1">Multi-pass membrane protein</topology>
    </subcellularLocation>
</comment>
<dbReference type="GO" id="GO:0086010">
    <property type="term" value="P:membrane depolarization during action potential"/>
    <property type="evidence" value="ECO:0007669"/>
    <property type="project" value="TreeGrafter"/>
</dbReference>
<dbReference type="GO" id="GO:0005248">
    <property type="term" value="F:voltage-gated sodium channel activity"/>
    <property type="evidence" value="ECO:0007669"/>
    <property type="project" value="TreeGrafter"/>
</dbReference>
<evidence type="ECO:0000256" key="2">
    <source>
        <dbReference type="ARBA" id="ARBA00022692"/>
    </source>
</evidence>
<dbReference type="InterPro" id="IPR011992">
    <property type="entry name" value="EF-hand-dom_pair"/>
</dbReference>
<evidence type="ECO:0000259" key="7">
    <source>
        <dbReference type="PROSITE" id="PS50222"/>
    </source>
</evidence>
<feature type="transmembrane region" description="Helical" evidence="6">
    <location>
        <begin position="90"/>
        <end position="113"/>
    </location>
</feature>
<dbReference type="InterPro" id="IPR005821">
    <property type="entry name" value="Ion_trans_dom"/>
</dbReference>
<dbReference type="Proteomes" id="UP000604046">
    <property type="component" value="Unassembled WGS sequence"/>
</dbReference>
<reference evidence="8" key="1">
    <citation type="submission" date="2021-02" db="EMBL/GenBank/DDBJ databases">
        <authorList>
            <person name="Dougan E. K."/>
            <person name="Rhodes N."/>
            <person name="Thang M."/>
            <person name="Chan C."/>
        </authorList>
    </citation>
    <scope>NUCLEOTIDE SEQUENCE</scope>
</reference>
<keyword evidence="5 6" id="KW-0472">Membrane</keyword>
<dbReference type="Gene3D" id="1.10.238.10">
    <property type="entry name" value="EF-hand"/>
    <property type="match status" value="1"/>
</dbReference>